<evidence type="ECO:0008006" key="2">
    <source>
        <dbReference type="Google" id="ProtNLM"/>
    </source>
</evidence>
<protein>
    <recommendedName>
        <fullName evidence="2">Reverse transcriptase domain-containing protein</fullName>
    </recommendedName>
</protein>
<reference evidence="1" key="1">
    <citation type="journal article" date="2019" name="Sci. Rep.">
        <title>Draft genome of Tanacetum cinerariifolium, the natural source of mosquito coil.</title>
        <authorList>
            <person name="Yamashiro T."/>
            <person name="Shiraishi A."/>
            <person name="Satake H."/>
            <person name="Nakayama K."/>
        </authorList>
    </citation>
    <scope>NUCLEOTIDE SEQUENCE</scope>
</reference>
<dbReference type="AlphaFoldDB" id="A0A699UJG5"/>
<sequence length="125" mass="14164">DDDEESSKSLEDNIISELPLYSTITPSEPIDSLNIRDEHLNIISATKSDEFIKSCVENLVLNPKSMPNHDSSITISLKIDSLFNEFTGELTLLKSIPPRIDETDCHPEKETRFAKRLLYDNSSPR</sequence>
<feature type="non-terminal residue" evidence="1">
    <location>
        <position position="1"/>
    </location>
</feature>
<organism evidence="1">
    <name type="scientific">Tanacetum cinerariifolium</name>
    <name type="common">Dalmatian daisy</name>
    <name type="synonym">Chrysanthemum cinerariifolium</name>
    <dbReference type="NCBI Taxonomy" id="118510"/>
    <lineage>
        <taxon>Eukaryota</taxon>
        <taxon>Viridiplantae</taxon>
        <taxon>Streptophyta</taxon>
        <taxon>Embryophyta</taxon>
        <taxon>Tracheophyta</taxon>
        <taxon>Spermatophyta</taxon>
        <taxon>Magnoliopsida</taxon>
        <taxon>eudicotyledons</taxon>
        <taxon>Gunneridae</taxon>
        <taxon>Pentapetalae</taxon>
        <taxon>asterids</taxon>
        <taxon>campanulids</taxon>
        <taxon>Asterales</taxon>
        <taxon>Asteraceae</taxon>
        <taxon>Asteroideae</taxon>
        <taxon>Anthemideae</taxon>
        <taxon>Anthemidinae</taxon>
        <taxon>Tanacetum</taxon>
    </lineage>
</organism>
<name>A0A699UJG5_TANCI</name>
<comment type="caution">
    <text evidence="1">The sequence shown here is derived from an EMBL/GenBank/DDBJ whole genome shotgun (WGS) entry which is preliminary data.</text>
</comment>
<gene>
    <name evidence="1" type="ORF">Tci_895084</name>
</gene>
<accession>A0A699UJG5</accession>
<feature type="non-terminal residue" evidence="1">
    <location>
        <position position="125"/>
    </location>
</feature>
<proteinExistence type="predicted"/>
<dbReference type="EMBL" id="BKCJ011342509">
    <property type="protein sequence ID" value="GFD23115.1"/>
    <property type="molecule type" value="Genomic_DNA"/>
</dbReference>
<evidence type="ECO:0000313" key="1">
    <source>
        <dbReference type="EMBL" id="GFD23115.1"/>
    </source>
</evidence>